<organism evidence="1 2">
    <name type="scientific">Corynebacterium mustelae</name>
    <dbReference type="NCBI Taxonomy" id="571915"/>
    <lineage>
        <taxon>Bacteria</taxon>
        <taxon>Bacillati</taxon>
        <taxon>Actinomycetota</taxon>
        <taxon>Actinomycetes</taxon>
        <taxon>Mycobacteriales</taxon>
        <taxon>Corynebacteriaceae</taxon>
        <taxon>Corynebacterium</taxon>
    </lineage>
</organism>
<dbReference type="STRING" id="571915.CMUST_04245"/>
<dbReference type="RefSeq" id="WP_047261452.1">
    <property type="nucleotide sequence ID" value="NZ_CP011542.1"/>
</dbReference>
<dbReference type="KEGG" id="cmv:CMUST_04245"/>
<evidence type="ECO:0000313" key="2">
    <source>
        <dbReference type="Proteomes" id="UP000035199"/>
    </source>
</evidence>
<dbReference type="PATRIC" id="fig|571915.4.peg.905"/>
<dbReference type="EMBL" id="CP011542">
    <property type="protein sequence ID" value="AKK05192.1"/>
    <property type="molecule type" value="Genomic_DNA"/>
</dbReference>
<proteinExistence type="predicted"/>
<accession>A0A0G3H290</accession>
<keyword evidence="2" id="KW-1185">Reference proteome</keyword>
<evidence type="ECO:0008006" key="3">
    <source>
        <dbReference type="Google" id="ProtNLM"/>
    </source>
</evidence>
<reference evidence="2" key="2">
    <citation type="submission" date="2015-05" db="EMBL/GenBank/DDBJ databases">
        <title>Complete genome sequence of Corynebacterium mustelae DSM 45274, isolated from various tissues of a male ferret with lethal sepsis.</title>
        <authorList>
            <person name="Ruckert C."/>
            <person name="Albersmeier A."/>
            <person name="Winkler A."/>
            <person name="Tauch A."/>
        </authorList>
    </citation>
    <scope>NUCLEOTIDE SEQUENCE [LARGE SCALE GENOMIC DNA]</scope>
    <source>
        <strain evidence="2">DSM 45274</strain>
    </source>
</reference>
<reference evidence="1 2" key="1">
    <citation type="journal article" date="2015" name="Genome Announc.">
        <title>Complete Genome Sequence of the Type Strain Corynebacterium mustelae DSM 45274, Isolated from Various Tissues of a Male Ferret with Lethal Sepsis.</title>
        <authorList>
            <person name="Ruckert C."/>
            <person name="Eimer J."/>
            <person name="Winkler A."/>
            <person name="Tauch A."/>
        </authorList>
    </citation>
    <scope>NUCLEOTIDE SEQUENCE [LARGE SCALE GENOMIC DNA]</scope>
    <source>
        <strain evidence="1 2">DSM 45274</strain>
    </source>
</reference>
<sequence>MDSQLLERFVGWVRLGQDNPQVSLVDGRELSGMTPLFSQLTGDIAEFYSRVLFDKSLFSSTSLFLSFEPFESLRELAVGWVLFKNRETGQYELDPAWDFGECLFFAREVGDGVVFVQLDTGIVYGMIPGGWEKDKLAPSFELFLRAFLDIADAENEVPAYLNDDTIYLNPAFVQRAEEIGIQILGEEYWPEFREFFGIVVDSDDDDDY</sequence>
<protein>
    <recommendedName>
        <fullName evidence="3">Knr4/Smi1-like domain-containing protein</fullName>
    </recommendedName>
</protein>
<gene>
    <name evidence="1" type="ORF">CMUST_04245</name>
</gene>
<name>A0A0G3H290_9CORY</name>
<evidence type="ECO:0000313" key="1">
    <source>
        <dbReference type="EMBL" id="AKK05192.1"/>
    </source>
</evidence>
<dbReference type="Proteomes" id="UP000035199">
    <property type="component" value="Chromosome"/>
</dbReference>
<dbReference type="AlphaFoldDB" id="A0A0G3H290"/>